<dbReference type="InterPro" id="IPR041468">
    <property type="entry name" value="HTH_ParB/Spo0J"/>
</dbReference>
<dbReference type="GO" id="GO:0007059">
    <property type="term" value="P:chromosome segregation"/>
    <property type="evidence" value="ECO:0007669"/>
    <property type="project" value="TreeGrafter"/>
</dbReference>
<dbReference type="SUPFAM" id="SSF110849">
    <property type="entry name" value="ParB/Sulfiredoxin"/>
    <property type="match status" value="1"/>
</dbReference>
<comment type="similarity">
    <text evidence="1">Belongs to the ParB family.</text>
</comment>
<dbReference type="PANTHER" id="PTHR33375">
    <property type="entry name" value="CHROMOSOME-PARTITIONING PROTEIN PARB-RELATED"/>
    <property type="match status" value="1"/>
</dbReference>
<dbReference type="SMART" id="SM00470">
    <property type="entry name" value="ParB"/>
    <property type="match status" value="1"/>
</dbReference>
<dbReference type="NCBIfam" id="TIGR00180">
    <property type="entry name" value="parB_part"/>
    <property type="match status" value="1"/>
</dbReference>
<dbReference type="InterPro" id="IPR003115">
    <property type="entry name" value="ParB_N"/>
</dbReference>
<dbReference type="GO" id="GO:0005694">
    <property type="term" value="C:chromosome"/>
    <property type="evidence" value="ECO:0007669"/>
    <property type="project" value="TreeGrafter"/>
</dbReference>
<dbReference type="FunFam" id="3.90.1530.30:FF:000001">
    <property type="entry name" value="Chromosome partitioning protein ParB"/>
    <property type="match status" value="1"/>
</dbReference>
<dbReference type="EMBL" id="LMTZ01000137">
    <property type="protein sequence ID" value="KST63541.1"/>
    <property type="molecule type" value="Genomic_DNA"/>
</dbReference>
<gene>
    <name evidence="4" type="ORF">BC008_13840</name>
</gene>
<evidence type="ECO:0000313" key="5">
    <source>
        <dbReference type="Proteomes" id="UP000053372"/>
    </source>
</evidence>
<dbReference type="Pfam" id="PF02195">
    <property type="entry name" value="ParB_N"/>
    <property type="match status" value="1"/>
</dbReference>
<dbReference type="Proteomes" id="UP000053372">
    <property type="component" value="Unassembled WGS sequence"/>
</dbReference>
<dbReference type="InterPro" id="IPR004437">
    <property type="entry name" value="ParB/RepB/Spo0J"/>
</dbReference>
<keyword evidence="5" id="KW-1185">Reference proteome</keyword>
<dbReference type="PANTHER" id="PTHR33375:SF7">
    <property type="entry name" value="CHROMOSOME 2-PARTITIONING PROTEIN PARB-RELATED"/>
    <property type="match status" value="1"/>
</dbReference>
<sequence length="332" mass="38288">MVSKKNLAYNTKLKHVEPLDLMFGAEDSDFSEQNSVEQTNKIISAEQIKLDPNQSRRYFDPKKLEELSQSIKEVGILQPLVVRQLNDGYYELIAGERRFKAAEIAEISELPCVIKEIDENTLKKVRLIENLQREDLNAYEETIGILELLALQLKMTKTQVVSLLHRIEKANRQKADNVIRSKKNNQTDNLIPTENIELINSIFAYIGRLSPESFRVNRLPLLNLPQEIQEALASGKIEYTKARAIAKLKIEDERKQLLIEAIENNLSLNDIQQRVKDILAQNKGITTPSLKEEYKKLSKQLGYSKVWNNPKKKKTLEKLLNQIRTLLDQEQN</sequence>
<organism evidence="4 5">
    <name type="scientific">Mastigocoleus testarum BC008</name>
    <dbReference type="NCBI Taxonomy" id="371196"/>
    <lineage>
        <taxon>Bacteria</taxon>
        <taxon>Bacillati</taxon>
        <taxon>Cyanobacteriota</taxon>
        <taxon>Cyanophyceae</taxon>
        <taxon>Nostocales</taxon>
        <taxon>Hapalosiphonaceae</taxon>
        <taxon>Mastigocoleus</taxon>
    </lineage>
</organism>
<comment type="caution">
    <text evidence="4">The sequence shown here is derived from an EMBL/GenBank/DDBJ whole genome shotgun (WGS) entry which is preliminary data.</text>
</comment>
<evidence type="ECO:0000256" key="2">
    <source>
        <dbReference type="ARBA" id="ARBA00023125"/>
    </source>
</evidence>
<dbReference type="CDD" id="cd16393">
    <property type="entry name" value="SPO0J_N"/>
    <property type="match status" value="1"/>
</dbReference>
<dbReference type="SUPFAM" id="SSF109709">
    <property type="entry name" value="KorB DNA-binding domain-like"/>
    <property type="match status" value="1"/>
</dbReference>
<evidence type="ECO:0000313" key="4">
    <source>
        <dbReference type="EMBL" id="KST63541.1"/>
    </source>
</evidence>
<dbReference type="Gene3D" id="3.90.1530.30">
    <property type="match status" value="1"/>
</dbReference>
<dbReference type="GO" id="GO:0003677">
    <property type="term" value="F:DNA binding"/>
    <property type="evidence" value="ECO:0007669"/>
    <property type="project" value="UniProtKB-KW"/>
</dbReference>
<reference evidence="4 5" key="1">
    <citation type="journal article" date="2015" name="Genome Announc.">
        <title>Draft Genome of the Euendolithic (true boring) Cyanobacterium Mastigocoleus testarum strain BC008.</title>
        <authorList>
            <person name="Guida B.S."/>
            <person name="Garcia-Pichel F."/>
        </authorList>
    </citation>
    <scope>NUCLEOTIDE SEQUENCE [LARGE SCALE GENOMIC DNA]</scope>
    <source>
        <strain evidence="4 5">BC008</strain>
    </source>
</reference>
<accession>A0A0V7ZG27</accession>
<evidence type="ECO:0000259" key="3">
    <source>
        <dbReference type="SMART" id="SM00470"/>
    </source>
</evidence>
<feature type="domain" description="ParB-like N-terminal" evidence="3">
    <location>
        <begin position="41"/>
        <end position="131"/>
    </location>
</feature>
<dbReference type="AlphaFoldDB" id="A0A0V7ZG27"/>
<evidence type="ECO:0000256" key="1">
    <source>
        <dbReference type="ARBA" id="ARBA00006295"/>
    </source>
</evidence>
<dbReference type="Gene3D" id="1.10.10.2830">
    <property type="match status" value="1"/>
</dbReference>
<protein>
    <recommendedName>
        <fullName evidence="3">ParB-like N-terminal domain-containing protein</fullName>
    </recommendedName>
</protein>
<keyword evidence="2" id="KW-0238">DNA-binding</keyword>
<dbReference type="Pfam" id="PF17762">
    <property type="entry name" value="HTH_ParB"/>
    <property type="match status" value="1"/>
</dbReference>
<dbReference type="InterPro" id="IPR036086">
    <property type="entry name" value="ParB/Sulfiredoxin_sf"/>
</dbReference>
<proteinExistence type="inferred from homology"/>
<name>A0A0V7ZG27_9CYAN</name>
<dbReference type="InterPro" id="IPR050336">
    <property type="entry name" value="Chromosome_partition/occlusion"/>
</dbReference>